<evidence type="ECO:0000256" key="5">
    <source>
        <dbReference type="ARBA" id="ARBA00022723"/>
    </source>
</evidence>
<comment type="catalytic activity">
    <reaction evidence="11">
        <text>[1,4-alpha-D-glucosyl](n)-L-tyrosyl-[glycogenin] + UDP-alpha-D-glucose = [1,4-alpha-D-glucosyl](n+1)-L-tyrosyl-[glycogenin] + UDP + H(+)</text>
        <dbReference type="Rhea" id="RHEA:56560"/>
        <dbReference type="Rhea" id="RHEA-COMP:14606"/>
        <dbReference type="Rhea" id="RHEA-COMP:14607"/>
        <dbReference type="ChEBI" id="CHEBI:15378"/>
        <dbReference type="ChEBI" id="CHEBI:58223"/>
        <dbReference type="ChEBI" id="CHEBI:58885"/>
        <dbReference type="ChEBI" id="CHEBI:140574"/>
        <dbReference type="EC" id="2.4.1.186"/>
    </reaction>
</comment>
<keyword evidence="4" id="KW-0808">Transferase</keyword>
<accession>A0A8H8CPF7</accession>
<dbReference type="CDD" id="cd02537">
    <property type="entry name" value="GT8_Glycogenin"/>
    <property type="match status" value="1"/>
</dbReference>
<evidence type="ECO:0000256" key="8">
    <source>
        <dbReference type="ARBA" id="ARBA00023211"/>
    </source>
</evidence>
<dbReference type="InterPro" id="IPR002495">
    <property type="entry name" value="Glyco_trans_8"/>
</dbReference>
<evidence type="ECO:0000256" key="6">
    <source>
        <dbReference type="ARBA" id="ARBA00023056"/>
    </source>
</evidence>
<feature type="region of interest" description="Disordered" evidence="14">
    <location>
        <begin position="549"/>
        <end position="676"/>
    </location>
</feature>
<dbReference type="PANTHER" id="PTHR11183">
    <property type="entry name" value="GLYCOGENIN SUBFAMILY MEMBER"/>
    <property type="match status" value="1"/>
</dbReference>
<evidence type="ECO:0000256" key="10">
    <source>
        <dbReference type="ARBA" id="ARBA00038934"/>
    </source>
</evidence>
<evidence type="ECO:0000256" key="12">
    <source>
        <dbReference type="ARBA" id="ARBA00052293"/>
    </source>
</evidence>
<feature type="region of interest" description="Disordered" evidence="14">
    <location>
        <begin position="455"/>
        <end position="535"/>
    </location>
</feature>
<dbReference type="FunFam" id="3.90.550.10:FF:000092">
    <property type="entry name" value="Glycogenin 2"/>
    <property type="match status" value="1"/>
</dbReference>
<feature type="compositionally biased region" description="Basic residues" evidence="14">
    <location>
        <begin position="464"/>
        <end position="486"/>
    </location>
</feature>
<feature type="compositionally biased region" description="Pro residues" evidence="14">
    <location>
        <begin position="405"/>
        <end position="415"/>
    </location>
</feature>
<evidence type="ECO:0000256" key="11">
    <source>
        <dbReference type="ARBA" id="ARBA00050886"/>
    </source>
</evidence>
<feature type="compositionally biased region" description="Polar residues" evidence="14">
    <location>
        <begin position="999"/>
        <end position="1010"/>
    </location>
</feature>
<evidence type="ECO:0000256" key="4">
    <source>
        <dbReference type="ARBA" id="ARBA00022679"/>
    </source>
</evidence>
<dbReference type="GO" id="GO:0046872">
    <property type="term" value="F:metal ion binding"/>
    <property type="evidence" value="ECO:0007669"/>
    <property type="project" value="UniProtKB-KW"/>
</dbReference>
<feature type="compositionally biased region" description="Basic and acidic residues" evidence="14">
    <location>
        <begin position="336"/>
        <end position="353"/>
    </location>
</feature>
<evidence type="ECO:0000256" key="13">
    <source>
        <dbReference type="ARBA" id="ARBA00057883"/>
    </source>
</evidence>
<evidence type="ECO:0000256" key="2">
    <source>
        <dbReference type="ARBA" id="ARBA00004496"/>
    </source>
</evidence>
<feature type="compositionally biased region" description="Basic and acidic residues" evidence="14">
    <location>
        <begin position="732"/>
        <end position="744"/>
    </location>
</feature>
<feature type="region of interest" description="Disordered" evidence="14">
    <location>
        <begin position="705"/>
        <end position="791"/>
    </location>
</feature>
<feature type="compositionally biased region" description="Low complexity" evidence="14">
    <location>
        <begin position="1081"/>
        <end position="1095"/>
    </location>
</feature>
<dbReference type="Gene3D" id="3.90.550.10">
    <property type="entry name" value="Spore Coat Polysaccharide Biosynthesis Protein SpsA, Chain A"/>
    <property type="match status" value="1"/>
</dbReference>
<comment type="caution">
    <text evidence="15">The sequence shown here is derived from an EMBL/GenBank/DDBJ whole genome shotgun (WGS) entry which is preliminary data.</text>
</comment>
<evidence type="ECO:0000313" key="15">
    <source>
        <dbReference type="EMBL" id="KAG5173942.1"/>
    </source>
</evidence>
<evidence type="ECO:0000256" key="1">
    <source>
        <dbReference type="ARBA" id="ARBA00001936"/>
    </source>
</evidence>
<comment type="function">
    <text evidence="13">Self-glucosylating initiator of glycogen synthesis. It catalyzes the formation of a short alpha (1,4)-glucosyl chain covalently attached via a glucose 1-O-tyrosyl linkage to internal tyrosine residues and these chains act as primers for the elongation reaction catalyzed by glycogen synthase.</text>
</comment>
<dbReference type="InterPro" id="IPR050587">
    <property type="entry name" value="GNT1/Glycosyltrans_8"/>
</dbReference>
<feature type="compositionally biased region" description="Polar residues" evidence="14">
    <location>
        <begin position="1049"/>
        <end position="1058"/>
    </location>
</feature>
<evidence type="ECO:0000256" key="9">
    <source>
        <dbReference type="ARBA" id="ARBA00038162"/>
    </source>
</evidence>
<dbReference type="Pfam" id="PF01501">
    <property type="entry name" value="Glyco_transf_8"/>
    <property type="match status" value="1"/>
</dbReference>
<feature type="compositionally biased region" description="Polar residues" evidence="14">
    <location>
        <begin position="1031"/>
        <end position="1040"/>
    </location>
</feature>
<protein>
    <recommendedName>
        <fullName evidence="10">glycogenin glucosyltransferase</fullName>
        <ecNumber evidence="10">2.4.1.186</ecNumber>
    </recommendedName>
</protein>
<feature type="region of interest" description="Disordered" evidence="14">
    <location>
        <begin position="821"/>
        <end position="1102"/>
    </location>
</feature>
<feature type="compositionally biased region" description="Polar residues" evidence="14">
    <location>
        <begin position="596"/>
        <end position="605"/>
    </location>
</feature>
<gene>
    <name evidence="15" type="ORF">JR316_000600</name>
</gene>
<keyword evidence="5" id="KW-0479">Metal-binding</keyword>
<comment type="catalytic activity">
    <reaction evidence="12">
        <text>L-tyrosyl-[glycogenin] + UDP-alpha-D-glucose = alpha-D-glucosyl-L-tyrosyl-[glycogenin] + UDP + H(+)</text>
        <dbReference type="Rhea" id="RHEA:23360"/>
        <dbReference type="Rhea" id="RHEA-COMP:14604"/>
        <dbReference type="Rhea" id="RHEA-COMP:14605"/>
        <dbReference type="ChEBI" id="CHEBI:15378"/>
        <dbReference type="ChEBI" id="CHEBI:46858"/>
        <dbReference type="ChEBI" id="CHEBI:58223"/>
        <dbReference type="ChEBI" id="CHEBI:58885"/>
        <dbReference type="ChEBI" id="CHEBI:140573"/>
        <dbReference type="EC" id="2.4.1.186"/>
    </reaction>
</comment>
<keyword evidence="3" id="KW-0963">Cytoplasm</keyword>
<feature type="compositionally biased region" description="Acidic residues" evidence="14">
    <location>
        <begin position="745"/>
        <end position="758"/>
    </location>
</feature>
<feature type="region of interest" description="Disordered" evidence="14">
    <location>
        <begin position="336"/>
        <end position="375"/>
    </location>
</feature>
<sequence length="1133" mass="124556">MFAFVTLVSSDAYLPGALAQVAALRDIHPSPAQPPEHDFHTVCLVTPESLDVATIKALRRAFDLVVGVEILEQHNPAGLKLLGRPDLTTVLTKLHVFRLTQFQKIVFLDADVLPIRPISHLFSIAHEFSAAPDVGWPDIFNSGVLVLSPGQDKFDQLYQLVATRPSWDGGDQGLLNEWRDGDWNRLSFTYNTTPTAAYTYAPAYERYGSQIKAIHFIGPNKPWNNIPYRTPGRQPSTQSSQTTYDYDSLVDRWFDVYDRHYASTPTQKSPFEIKRYTSAWDPSAEPQNPPPAPLDLDELKRLAIQGLNASQEDSHPGEGAYKSMPLQGRVDLMRPRKPDPKPVEPVVKPHDPRLSAPSINAYTQDTDDSDRFPTEPFHFHDEILATPIARRASLGDEPRWRTLPTPGPNEIPPSPRLRLVSLPPTPSPFAPLPTTAPDFYASESEAESFLLARSDSAHENRPDSRHHHHHHHRSTPNHEHHHHHQHYSPPQNSQSYRHDEQRQHESPKRPASPPMMSWNPAIEPPPNVTPAPNAFPTDTYFANVWDQTPSRQNDQIPSSSIAHTSPPDSGGFFQPPPPPVIPDTLLKQGHYRNVTGDIQTGSTPSPDKKKIKSIFPWEEKPRVMPGRVFPDSDAPPPSLFLSPGSQSQSHTDTTTTPSTPETRSTGTTRATQLSPLYGLPSAFSYANAWDSVPSIQKYASKLVKPAQPLPHPPQLAPPYEDDAYARKVSRKKSWDERAEVSSRDGDDEDNADDEEDEEGRPVASNSTKWVDDEDGSDRENAKRRSRRGSVVTASTLLGINKKKEYRSRGVQTIIVEKRSQGIQVQVEAPSPRQHYHARRGSASNRRHWAPATASTVVAPMTTTRDVSIGPPVNVGPAEQQHHHKKKETSVSPSFSPRRPAREFVVPPPNAGRSSGFVSPPPQPAKSASQSKSGTITPNARLMAQQHLRAAVAPIARSSSAPQSGNHRPPSGHHAHAPPVKPAVSNSNAKPFAPPAKPTIRTSNSSTSTLVPATASPAIHSAPPTMMPAHPSLSNRTSPTASVVARRPSNDSSLGSPVSSAGPLSPPDGHALLLSPGSQHSQGTPLPGLQGLPQPTRKGTRVWDPARGVDLFKRESEDVIARFLKMGAWEEEGR</sequence>
<evidence type="ECO:0000256" key="3">
    <source>
        <dbReference type="ARBA" id="ARBA00022490"/>
    </source>
</evidence>
<name>A0A8H8CPF7_PSICU</name>
<feature type="compositionally biased region" description="Polar residues" evidence="14">
    <location>
        <begin position="852"/>
        <end position="865"/>
    </location>
</feature>
<feature type="compositionally biased region" description="Polar residues" evidence="14">
    <location>
        <begin position="956"/>
        <end position="965"/>
    </location>
</feature>
<feature type="compositionally biased region" description="Polar residues" evidence="14">
    <location>
        <begin position="549"/>
        <end position="563"/>
    </location>
</feature>
<dbReference type="OrthoDB" id="2014201at2759"/>
<keyword evidence="8" id="KW-0464">Manganese</keyword>
<feature type="compositionally biased region" description="Pro residues" evidence="14">
    <location>
        <begin position="707"/>
        <end position="716"/>
    </location>
</feature>
<feature type="compositionally biased region" description="Basic residues" evidence="14">
    <location>
        <begin position="833"/>
        <end position="848"/>
    </location>
</feature>
<keyword evidence="6" id="KW-0320">Glycogen biosynthesis</keyword>
<evidence type="ECO:0000256" key="14">
    <source>
        <dbReference type="SAM" id="MobiDB-lite"/>
    </source>
</evidence>
<organism evidence="15">
    <name type="scientific">Psilocybe cubensis</name>
    <name type="common">Psychedelic mushroom</name>
    <name type="synonym">Stropharia cubensis</name>
    <dbReference type="NCBI Taxonomy" id="181762"/>
    <lineage>
        <taxon>Eukaryota</taxon>
        <taxon>Fungi</taxon>
        <taxon>Dikarya</taxon>
        <taxon>Basidiomycota</taxon>
        <taxon>Agaricomycotina</taxon>
        <taxon>Agaricomycetes</taxon>
        <taxon>Agaricomycetidae</taxon>
        <taxon>Agaricales</taxon>
        <taxon>Agaricineae</taxon>
        <taxon>Strophariaceae</taxon>
        <taxon>Psilocybe</taxon>
    </lineage>
</organism>
<comment type="subcellular location">
    <subcellularLocation>
        <location evidence="2">Cytoplasm</location>
    </subcellularLocation>
</comment>
<dbReference type="SUPFAM" id="SSF53448">
    <property type="entry name" value="Nucleotide-diphospho-sugar transferases"/>
    <property type="match status" value="1"/>
</dbReference>
<keyword evidence="7" id="KW-0325">Glycoprotein</keyword>
<comment type="similarity">
    <text evidence="9">Belongs to the glycosyltransferase 8 family. Glycogenin subfamily.</text>
</comment>
<reference evidence="15" key="1">
    <citation type="submission" date="2021-02" db="EMBL/GenBank/DDBJ databases">
        <title>Psilocybe cubensis genome.</title>
        <authorList>
            <person name="Mckernan K.J."/>
            <person name="Crawford S."/>
            <person name="Trippe A."/>
            <person name="Kane L.T."/>
            <person name="Mclaughlin S."/>
        </authorList>
    </citation>
    <scope>NUCLEOTIDE SEQUENCE [LARGE SCALE GENOMIC DNA]</scope>
    <source>
        <strain evidence="15">MGC-MH-2018</strain>
    </source>
</reference>
<feature type="compositionally biased region" description="Basic and acidic residues" evidence="14">
    <location>
        <begin position="496"/>
        <end position="508"/>
    </location>
</feature>
<dbReference type="EMBL" id="JAFIQS010000001">
    <property type="protein sequence ID" value="KAG5173942.1"/>
    <property type="molecule type" value="Genomic_DNA"/>
</dbReference>
<dbReference type="GO" id="GO:0008466">
    <property type="term" value="F:glycogenin glucosyltransferase activity"/>
    <property type="evidence" value="ECO:0007669"/>
    <property type="project" value="UniProtKB-EC"/>
</dbReference>
<dbReference type="GO" id="GO:0005737">
    <property type="term" value="C:cytoplasm"/>
    <property type="evidence" value="ECO:0007669"/>
    <property type="project" value="UniProtKB-SubCell"/>
</dbReference>
<proteinExistence type="inferred from homology"/>
<feature type="region of interest" description="Disordered" evidence="14">
    <location>
        <begin position="395"/>
        <end position="437"/>
    </location>
</feature>
<dbReference type="EC" id="2.4.1.186" evidence="10"/>
<dbReference type="AlphaFoldDB" id="A0A8H8CPF7"/>
<dbReference type="InterPro" id="IPR029044">
    <property type="entry name" value="Nucleotide-diphossugar_trans"/>
</dbReference>
<dbReference type="GO" id="GO:0005978">
    <property type="term" value="P:glycogen biosynthetic process"/>
    <property type="evidence" value="ECO:0007669"/>
    <property type="project" value="UniProtKB-KW"/>
</dbReference>
<comment type="cofactor">
    <cofactor evidence="1">
        <name>Mn(2+)</name>
        <dbReference type="ChEBI" id="CHEBI:29035"/>
    </cofactor>
</comment>
<evidence type="ECO:0000256" key="7">
    <source>
        <dbReference type="ARBA" id="ARBA00023180"/>
    </source>
</evidence>
<feature type="compositionally biased region" description="Low complexity" evidence="14">
    <location>
        <begin position="644"/>
        <end position="671"/>
    </location>
</feature>